<comment type="caution">
    <text evidence="10">The sequence shown here is derived from an EMBL/GenBank/DDBJ whole genome shotgun (WGS) entry which is preliminary data.</text>
</comment>
<sequence>MTPLDMNTELREPLGLKLYRSISRAGEPIASFALQRRLKAGKEDPSRIDERKGKAGCARPNGPLIWIHGASVGESLSVIPLVKQLRRLRPDYQFLVTTGTVTSANLMQARLPEGAFHQFIPLDHPDYVSSFLEHWRPDAAIFVESEFWPNLILAARQHAKFMALVNGRISPRSFDDWKRQPNAIKFILSSFDTIVAQDQQNAERLTMLSGRDVETLGNLKYAAPALPGDDQALENIKREIGDRPLWLAASTHPGEEESIFAAAKILKAEFPNLLTIVTPRHPGRGDNVAELSTENGLRFAQRSKDQPITPETDVYIADTLGELGVFYRLCDVSFVGGSLTAKGGHNPLEPARLGAAILHGPHIFNFVETYASMRIGGGAALVRNDREIASAVRRLFADDKTRSAMTDAARKAAENDAERILNDVCAVLEPNLPNAEKTNDA</sequence>
<evidence type="ECO:0000256" key="3">
    <source>
        <dbReference type="ARBA" id="ARBA00012621"/>
    </source>
</evidence>
<dbReference type="RefSeq" id="WP_369313178.1">
    <property type="nucleotide sequence ID" value="NZ_JBEHZE010000001.1"/>
</dbReference>
<name>A0ABV3Z365_9PROT</name>
<comment type="catalytic activity">
    <reaction evidence="7 8">
        <text>lipid IVA (E. coli) + CMP-3-deoxy-beta-D-manno-octulosonate = alpha-Kdo-(2-&gt;6)-lipid IVA (E. coli) + CMP + H(+)</text>
        <dbReference type="Rhea" id="RHEA:28066"/>
        <dbReference type="ChEBI" id="CHEBI:15378"/>
        <dbReference type="ChEBI" id="CHEBI:58603"/>
        <dbReference type="ChEBI" id="CHEBI:60364"/>
        <dbReference type="ChEBI" id="CHEBI:60377"/>
        <dbReference type="ChEBI" id="CHEBI:85987"/>
        <dbReference type="EC" id="2.4.99.12"/>
    </reaction>
</comment>
<dbReference type="EC" id="2.4.99.12" evidence="3 8"/>
<comment type="similarity">
    <text evidence="8">Belongs to the glycosyltransferase group 1 family.</text>
</comment>
<evidence type="ECO:0000313" key="11">
    <source>
        <dbReference type="Proteomes" id="UP001560685"/>
    </source>
</evidence>
<keyword evidence="8" id="KW-0448">Lipopolysaccharide biosynthesis</keyword>
<dbReference type="EMBL" id="JBEHZE010000001">
    <property type="protein sequence ID" value="MEX6633225.1"/>
    <property type="molecule type" value="Genomic_DNA"/>
</dbReference>
<keyword evidence="10" id="KW-0328">Glycosyltransferase</keyword>
<reference evidence="10 11" key="1">
    <citation type="submission" date="2024-05" db="EMBL/GenBank/DDBJ databases">
        <title>Three bacterial strains, DH-69, EH-24, and ECK-19 isolated from coastal sediments.</title>
        <authorList>
            <person name="Ye Y.-Q."/>
            <person name="Du Z.-J."/>
        </authorList>
    </citation>
    <scope>NUCLEOTIDE SEQUENCE [LARGE SCALE GENOMIC DNA]</scope>
    <source>
        <strain evidence="10 11">ECK-19</strain>
    </source>
</reference>
<accession>A0ABV3Z365</accession>
<proteinExistence type="inferred from homology"/>
<evidence type="ECO:0000256" key="5">
    <source>
        <dbReference type="ARBA" id="ARBA00022679"/>
    </source>
</evidence>
<organism evidence="10 11">
    <name type="scientific">Hyphococcus lacteus</name>
    <dbReference type="NCBI Taxonomy" id="3143536"/>
    <lineage>
        <taxon>Bacteria</taxon>
        <taxon>Pseudomonadati</taxon>
        <taxon>Pseudomonadota</taxon>
        <taxon>Alphaproteobacteria</taxon>
        <taxon>Parvularculales</taxon>
        <taxon>Parvularculaceae</taxon>
        <taxon>Hyphococcus</taxon>
    </lineage>
</organism>
<feature type="domain" description="3-deoxy-D-manno-octulosonic-acid transferase N-terminal" evidence="9">
    <location>
        <begin position="47"/>
        <end position="222"/>
    </location>
</feature>
<dbReference type="GO" id="GO:0043842">
    <property type="term" value="F:Kdo transferase activity"/>
    <property type="evidence" value="ECO:0007669"/>
    <property type="project" value="UniProtKB-EC"/>
</dbReference>
<dbReference type="PANTHER" id="PTHR42755:SF1">
    <property type="entry name" value="3-DEOXY-D-MANNO-OCTULOSONIC ACID TRANSFERASE, MITOCHONDRIAL-RELATED"/>
    <property type="match status" value="1"/>
</dbReference>
<dbReference type="InterPro" id="IPR038107">
    <property type="entry name" value="Glycos_transf_N_sf"/>
</dbReference>
<evidence type="ECO:0000313" key="10">
    <source>
        <dbReference type="EMBL" id="MEX6633225.1"/>
    </source>
</evidence>
<evidence type="ECO:0000256" key="4">
    <source>
        <dbReference type="ARBA" id="ARBA00019077"/>
    </source>
</evidence>
<evidence type="ECO:0000256" key="1">
    <source>
        <dbReference type="ARBA" id="ARBA00003394"/>
    </source>
</evidence>
<comment type="function">
    <text evidence="1 8">Involved in lipopolysaccharide (LPS) biosynthesis. Catalyzes the transfer of 3-deoxy-D-manno-octulosonate (Kdo) residue(s) from CMP-Kdo to lipid IV(A), the tetraacyldisaccharide-1,4'-bisphosphate precursor of lipid A.</text>
</comment>
<dbReference type="Gene3D" id="3.40.50.2000">
    <property type="entry name" value="Glycogen Phosphorylase B"/>
    <property type="match status" value="1"/>
</dbReference>
<keyword evidence="8" id="KW-1003">Cell membrane</keyword>
<gene>
    <name evidence="10" type="ORF">ABFZ84_06635</name>
</gene>
<evidence type="ECO:0000256" key="6">
    <source>
        <dbReference type="ARBA" id="ARBA00031445"/>
    </source>
</evidence>
<keyword evidence="8" id="KW-0472">Membrane</keyword>
<protein>
    <recommendedName>
        <fullName evidence="4 8">3-deoxy-D-manno-octulosonic acid transferase</fullName>
        <shortName evidence="8">Kdo transferase</shortName>
        <ecNumber evidence="3 8">2.4.99.12</ecNumber>
    </recommendedName>
    <alternativeName>
        <fullName evidence="6 8">Lipid IV(A) 3-deoxy-D-manno-octulosonic acid transferase</fullName>
    </alternativeName>
</protein>
<evidence type="ECO:0000259" key="9">
    <source>
        <dbReference type="Pfam" id="PF04413"/>
    </source>
</evidence>
<evidence type="ECO:0000256" key="8">
    <source>
        <dbReference type="RuleBase" id="RU365103"/>
    </source>
</evidence>
<dbReference type="PANTHER" id="PTHR42755">
    <property type="entry name" value="3-DEOXY-MANNO-OCTULOSONATE CYTIDYLYLTRANSFERASE"/>
    <property type="match status" value="1"/>
</dbReference>
<dbReference type="Pfam" id="PF04413">
    <property type="entry name" value="Glycos_transf_N"/>
    <property type="match status" value="1"/>
</dbReference>
<dbReference type="Gene3D" id="3.40.50.11720">
    <property type="entry name" value="3-Deoxy-D-manno-octulosonic-acid transferase, N-terminal domain"/>
    <property type="match status" value="1"/>
</dbReference>
<dbReference type="InterPro" id="IPR039901">
    <property type="entry name" value="Kdotransferase"/>
</dbReference>
<keyword evidence="11" id="KW-1185">Reference proteome</keyword>
<keyword evidence="5 8" id="KW-0808">Transferase</keyword>
<dbReference type="Proteomes" id="UP001560685">
    <property type="component" value="Unassembled WGS sequence"/>
</dbReference>
<dbReference type="SUPFAM" id="SSF53756">
    <property type="entry name" value="UDP-Glycosyltransferase/glycogen phosphorylase"/>
    <property type="match status" value="1"/>
</dbReference>
<evidence type="ECO:0000256" key="2">
    <source>
        <dbReference type="ARBA" id="ARBA00004713"/>
    </source>
</evidence>
<dbReference type="InterPro" id="IPR007507">
    <property type="entry name" value="Glycos_transf_N"/>
</dbReference>
<comment type="pathway">
    <text evidence="2 8">Bacterial outer membrane biogenesis; LPS core biosynthesis.</text>
</comment>
<evidence type="ECO:0000256" key="7">
    <source>
        <dbReference type="ARBA" id="ARBA00049183"/>
    </source>
</evidence>
<comment type="subcellular location">
    <subcellularLocation>
        <location evidence="8">Cell membrane</location>
    </subcellularLocation>
</comment>